<gene>
    <name evidence="14" type="ORF">FN846DRAFT_13878</name>
</gene>
<dbReference type="Proteomes" id="UP000326924">
    <property type="component" value="Unassembled WGS sequence"/>
</dbReference>
<evidence type="ECO:0000256" key="7">
    <source>
        <dbReference type="ARBA" id="ARBA00023136"/>
    </source>
</evidence>
<evidence type="ECO:0000256" key="13">
    <source>
        <dbReference type="SAM" id="SignalP"/>
    </source>
</evidence>
<feature type="chain" id="PRO_5023898580" description="Mannan endo-1,6-alpha-mannosidase" evidence="13">
    <location>
        <begin position="23"/>
        <end position="460"/>
    </location>
</feature>
<feature type="transmembrane region" description="Helical" evidence="12">
    <location>
        <begin position="253"/>
        <end position="270"/>
    </location>
</feature>
<protein>
    <recommendedName>
        <fullName evidence="4 10">Mannan endo-1,6-alpha-mannosidase</fullName>
        <ecNumber evidence="4 10">3.2.1.101</ecNumber>
    </recommendedName>
</protein>
<evidence type="ECO:0000256" key="11">
    <source>
        <dbReference type="SAM" id="MobiDB-lite"/>
    </source>
</evidence>
<feature type="transmembrane region" description="Helical" evidence="12">
    <location>
        <begin position="437"/>
        <end position="459"/>
    </location>
</feature>
<dbReference type="GO" id="GO:0008496">
    <property type="term" value="F:mannan endo-1,6-alpha-mannosidase activity"/>
    <property type="evidence" value="ECO:0007669"/>
    <property type="project" value="UniProtKB-UniRule"/>
</dbReference>
<dbReference type="PANTHER" id="PTHR12145:SF36">
    <property type="entry name" value="MANNAN ENDO-1,6-ALPHA-MANNOSIDASE DCW1"/>
    <property type="match status" value="1"/>
</dbReference>
<comment type="caution">
    <text evidence="14">The sequence shown here is derived from an EMBL/GenBank/DDBJ whole genome shotgun (WGS) entry which is preliminary data.</text>
</comment>
<evidence type="ECO:0000256" key="12">
    <source>
        <dbReference type="SAM" id="Phobius"/>
    </source>
</evidence>
<keyword evidence="15" id="KW-1185">Reference proteome</keyword>
<comment type="subcellular location">
    <subcellularLocation>
        <location evidence="2">Endomembrane system</location>
    </subcellularLocation>
</comment>
<evidence type="ECO:0000256" key="2">
    <source>
        <dbReference type="ARBA" id="ARBA00004308"/>
    </source>
</evidence>
<dbReference type="GO" id="GO:0016052">
    <property type="term" value="P:carbohydrate catabolic process"/>
    <property type="evidence" value="ECO:0007669"/>
    <property type="project" value="InterPro"/>
</dbReference>
<keyword evidence="9 10" id="KW-0326">Glycosidase</keyword>
<dbReference type="SUPFAM" id="SSF48208">
    <property type="entry name" value="Six-hairpin glycosidases"/>
    <property type="match status" value="1"/>
</dbReference>
<sequence length="460" mass="51581">MWFPLGLLWLLALMQYLHLAIGYELDPLDRYSISNVSQRVAYKMMQYYPGNQTGQAPGIFGEPIFWWQSGAVFGGLIDYWYYTGDAGYNNATTEAILFQVGDDRNFMPQNQSHSMGNDDQCFWALTAMSAAEKVFPDPPPDQPQWVALVQAVFNSQVVRWNMENCGGGLNWQVFKFNEGYEYKNTISNGCFFQIAARLARYTGNDTYAVWAEKAWDWVEAVRLINTTTWEVFDGHQTKTNCSKTRQGLDDKRWTYNHGILLAGAAYLYNYSKGADKWKNRINGLLQASDFFFQPPGGPADTMFEAMCEPWRTCNYDQRSFKAYFSRFLALTVNLAPFTAKHIMPKLRNSAIAAAKHCANGDDGNNCGMQWTLNGQWDGMYGVGEQLSALETIQNCLIGGMPSPATQKDRGTSKGDANAGDARKTRGKRTKVTTPQKVGAALATIIIVIIVVCVSAWVAMP</sequence>
<keyword evidence="6 10" id="KW-0378">Hydrolase</keyword>
<evidence type="ECO:0000256" key="4">
    <source>
        <dbReference type="ARBA" id="ARBA00012350"/>
    </source>
</evidence>
<evidence type="ECO:0000256" key="8">
    <source>
        <dbReference type="ARBA" id="ARBA00023180"/>
    </source>
</evidence>
<dbReference type="OrthoDB" id="4187847at2759"/>
<dbReference type="EC" id="3.2.1.101" evidence="4 10"/>
<dbReference type="InterPro" id="IPR005198">
    <property type="entry name" value="Glyco_hydro_76"/>
</dbReference>
<comment type="catalytic activity">
    <reaction evidence="1 10">
        <text>Random hydrolysis of (1-&gt;6)-alpha-D-mannosidic linkages in unbranched (1-&gt;6)-mannans.</text>
        <dbReference type="EC" id="3.2.1.101"/>
    </reaction>
</comment>
<keyword evidence="8" id="KW-0325">Glycoprotein</keyword>
<name>A0A5J5EV27_9PEZI</name>
<dbReference type="PANTHER" id="PTHR12145">
    <property type="entry name" value="MANNAN ENDO-1,6-ALPHA-MANNOSIDASE DCW1"/>
    <property type="match status" value="1"/>
</dbReference>
<dbReference type="FunFam" id="1.50.10.20:FF:000006">
    <property type="entry name" value="Mannan endo-1,6-alpha-mannosidase"/>
    <property type="match status" value="1"/>
</dbReference>
<dbReference type="InterPro" id="IPR014480">
    <property type="entry name" value="Mannan-1_6-alpha_mannosidase"/>
</dbReference>
<organism evidence="14 15">
    <name type="scientific">Sphaerosporella brunnea</name>
    <dbReference type="NCBI Taxonomy" id="1250544"/>
    <lineage>
        <taxon>Eukaryota</taxon>
        <taxon>Fungi</taxon>
        <taxon>Dikarya</taxon>
        <taxon>Ascomycota</taxon>
        <taxon>Pezizomycotina</taxon>
        <taxon>Pezizomycetes</taxon>
        <taxon>Pezizales</taxon>
        <taxon>Pyronemataceae</taxon>
        <taxon>Sphaerosporella</taxon>
    </lineage>
</organism>
<proteinExistence type="inferred from homology"/>
<reference evidence="14 15" key="1">
    <citation type="submission" date="2019-09" db="EMBL/GenBank/DDBJ databases">
        <title>Draft genome of the ectomycorrhizal ascomycete Sphaerosporella brunnea.</title>
        <authorList>
            <consortium name="DOE Joint Genome Institute"/>
            <person name="Benucci G.M."/>
            <person name="Marozzi G."/>
            <person name="Antonielli L."/>
            <person name="Sanchez S."/>
            <person name="Marco P."/>
            <person name="Wang X."/>
            <person name="Falini L.B."/>
            <person name="Barry K."/>
            <person name="Haridas S."/>
            <person name="Lipzen A."/>
            <person name="Labutti K."/>
            <person name="Grigoriev I.V."/>
            <person name="Murat C."/>
            <person name="Martin F."/>
            <person name="Albertini E."/>
            <person name="Donnini D."/>
            <person name="Bonito G."/>
        </authorList>
    </citation>
    <scope>NUCLEOTIDE SEQUENCE [LARGE SCALE GENOMIC DNA]</scope>
    <source>
        <strain evidence="14 15">Sb_GMNB300</strain>
    </source>
</reference>
<dbReference type="EMBL" id="VXIS01000102">
    <property type="protein sequence ID" value="KAA8904965.1"/>
    <property type="molecule type" value="Genomic_DNA"/>
</dbReference>
<dbReference type="PIRSF" id="PIRSF016302">
    <property type="entry name" value="Man_a_manosd"/>
    <property type="match status" value="1"/>
</dbReference>
<dbReference type="GO" id="GO:0009272">
    <property type="term" value="P:fungal-type cell wall biogenesis"/>
    <property type="evidence" value="ECO:0007669"/>
    <property type="project" value="TreeGrafter"/>
</dbReference>
<dbReference type="FunCoup" id="A0A5J5EV27">
    <property type="interactions" value="24"/>
</dbReference>
<dbReference type="Pfam" id="PF03663">
    <property type="entry name" value="Glyco_hydro_76"/>
    <property type="match status" value="1"/>
</dbReference>
<comment type="similarity">
    <text evidence="3 10">Belongs to the glycosyl hydrolase 76 family.</text>
</comment>
<accession>A0A5J5EV27</accession>
<evidence type="ECO:0000256" key="3">
    <source>
        <dbReference type="ARBA" id="ARBA00009699"/>
    </source>
</evidence>
<dbReference type="InParanoid" id="A0A5J5EV27"/>
<dbReference type="InterPro" id="IPR008928">
    <property type="entry name" value="6-hairpin_glycosidase_sf"/>
</dbReference>
<feature type="signal peptide" evidence="13">
    <location>
        <begin position="1"/>
        <end position="22"/>
    </location>
</feature>
<evidence type="ECO:0000256" key="10">
    <source>
        <dbReference type="PIRNR" id="PIRNR016302"/>
    </source>
</evidence>
<evidence type="ECO:0000256" key="5">
    <source>
        <dbReference type="ARBA" id="ARBA00022729"/>
    </source>
</evidence>
<keyword evidence="12" id="KW-0812">Transmembrane</keyword>
<dbReference type="GO" id="GO:0012505">
    <property type="term" value="C:endomembrane system"/>
    <property type="evidence" value="ECO:0007669"/>
    <property type="project" value="UniProtKB-SubCell"/>
</dbReference>
<evidence type="ECO:0000256" key="9">
    <source>
        <dbReference type="ARBA" id="ARBA00023295"/>
    </source>
</evidence>
<keyword evidence="5 13" id="KW-0732">Signal</keyword>
<dbReference type="AlphaFoldDB" id="A0A5J5EV27"/>
<keyword evidence="12" id="KW-1133">Transmembrane helix</keyword>
<feature type="region of interest" description="Disordered" evidence="11">
    <location>
        <begin position="402"/>
        <end position="433"/>
    </location>
</feature>
<evidence type="ECO:0000256" key="6">
    <source>
        <dbReference type="ARBA" id="ARBA00022801"/>
    </source>
</evidence>
<evidence type="ECO:0000313" key="15">
    <source>
        <dbReference type="Proteomes" id="UP000326924"/>
    </source>
</evidence>
<evidence type="ECO:0000313" key="14">
    <source>
        <dbReference type="EMBL" id="KAA8904965.1"/>
    </source>
</evidence>
<dbReference type="Gene3D" id="1.50.10.20">
    <property type="match status" value="1"/>
</dbReference>
<evidence type="ECO:0000256" key="1">
    <source>
        <dbReference type="ARBA" id="ARBA00001452"/>
    </source>
</evidence>
<keyword evidence="7 12" id="KW-0472">Membrane</keyword>